<evidence type="ECO:0000313" key="2">
    <source>
        <dbReference type="EMBL" id="MDI6099290.1"/>
    </source>
</evidence>
<comment type="caution">
    <text evidence="2">The sequence shown here is derived from an EMBL/GenBank/DDBJ whole genome shotgun (WGS) entry which is preliminary data.</text>
</comment>
<feature type="compositionally biased region" description="Polar residues" evidence="1">
    <location>
        <begin position="127"/>
        <end position="139"/>
    </location>
</feature>
<gene>
    <name evidence="2" type="ORF">QLQ12_11870</name>
</gene>
<organism evidence="2 3">
    <name type="scientific">Actinoplanes sandaracinus</name>
    <dbReference type="NCBI Taxonomy" id="3045177"/>
    <lineage>
        <taxon>Bacteria</taxon>
        <taxon>Bacillati</taxon>
        <taxon>Actinomycetota</taxon>
        <taxon>Actinomycetes</taxon>
        <taxon>Micromonosporales</taxon>
        <taxon>Micromonosporaceae</taxon>
        <taxon>Actinoplanes</taxon>
    </lineage>
</organism>
<dbReference type="RefSeq" id="WP_282759374.1">
    <property type="nucleotide sequence ID" value="NZ_JASCTH010000006.1"/>
</dbReference>
<feature type="region of interest" description="Disordered" evidence="1">
    <location>
        <begin position="122"/>
        <end position="142"/>
    </location>
</feature>
<sequence length="279" mass="28704">MALRRITMRASQPEEPGSGPLGTPGQRLRWGLTIAVSTAVVAFGVASWSANAAPGNSPSATPSTSTTAADQPRVSNPRAAAPRATGVGSDALSASEVDRARTIAVDPALSASATDVTGAQGPEFLSSDLTGAGSAQRSGGTAGAGRQAELYFYDYTANKLVKQVVDLSTGKLAGSYSASGMQPPASQREVAKAVELLLADELGKDLRDRFAAAAGRPFTGPDQIVTTAHTYKARPSDSGAQQCGQHRCLQLIVQVAGGRYIDLNHIIVDLSGRTVARLS</sequence>
<proteinExistence type="predicted"/>
<evidence type="ECO:0000256" key="1">
    <source>
        <dbReference type="SAM" id="MobiDB-lite"/>
    </source>
</evidence>
<dbReference type="Proteomes" id="UP001241758">
    <property type="component" value="Unassembled WGS sequence"/>
</dbReference>
<evidence type="ECO:0008006" key="4">
    <source>
        <dbReference type="Google" id="ProtNLM"/>
    </source>
</evidence>
<reference evidence="2 3" key="1">
    <citation type="submission" date="2023-05" db="EMBL/GenBank/DDBJ databases">
        <title>Actinoplanes sp. NEAU-A12 genome sequencing.</title>
        <authorList>
            <person name="Wang Z.-S."/>
        </authorList>
    </citation>
    <scope>NUCLEOTIDE SEQUENCE [LARGE SCALE GENOMIC DNA]</scope>
    <source>
        <strain evidence="2 3">NEAU-A12</strain>
    </source>
</reference>
<feature type="compositionally biased region" description="Low complexity" evidence="1">
    <location>
        <begin position="52"/>
        <end position="69"/>
    </location>
</feature>
<feature type="region of interest" description="Disordered" evidence="1">
    <location>
        <begin position="52"/>
        <end position="93"/>
    </location>
</feature>
<accession>A0ABT6WHY9</accession>
<keyword evidence="3" id="KW-1185">Reference proteome</keyword>
<protein>
    <recommendedName>
        <fullName evidence="4">Tat pathway signal sequence domain protein</fullName>
    </recommendedName>
</protein>
<evidence type="ECO:0000313" key="3">
    <source>
        <dbReference type="Proteomes" id="UP001241758"/>
    </source>
</evidence>
<dbReference type="EMBL" id="JASCTH010000006">
    <property type="protein sequence ID" value="MDI6099290.1"/>
    <property type="molecule type" value="Genomic_DNA"/>
</dbReference>
<feature type="region of interest" description="Disordered" evidence="1">
    <location>
        <begin position="1"/>
        <end position="26"/>
    </location>
</feature>
<name>A0ABT6WHY9_9ACTN</name>